<dbReference type="Proteomes" id="UP000725649">
    <property type="component" value="Unassembled WGS sequence"/>
</dbReference>
<evidence type="ECO:0000313" key="8">
    <source>
        <dbReference type="Proteomes" id="UP000725649"/>
    </source>
</evidence>
<dbReference type="Pfam" id="PF03606">
    <property type="entry name" value="DcuC"/>
    <property type="match status" value="1"/>
</dbReference>
<feature type="transmembrane region" description="Helical" evidence="6">
    <location>
        <begin position="311"/>
        <end position="332"/>
    </location>
</feature>
<dbReference type="AlphaFoldDB" id="A0A928DPG9"/>
<evidence type="ECO:0000313" key="7">
    <source>
        <dbReference type="EMBL" id="MBE6421583.1"/>
    </source>
</evidence>
<keyword evidence="4 6" id="KW-1133">Transmembrane helix</keyword>
<feature type="transmembrane region" description="Helical" evidence="6">
    <location>
        <begin position="75"/>
        <end position="106"/>
    </location>
</feature>
<gene>
    <name evidence="7" type="primary">yfcC</name>
    <name evidence="7" type="ORF">E7027_05600</name>
</gene>
<feature type="transmembrane region" description="Helical" evidence="6">
    <location>
        <begin position="440"/>
        <end position="460"/>
    </location>
</feature>
<keyword evidence="3 6" id="KW-0812">Transmembrane</keyword>
<evidence type="ECO:0000256" key="6">
    <source>
        <dbReference type="SAM" id="Phobius"/>
    </source>
</evidence>
<name>A0A928DPG9_9BACT</name>
<sequence length="463" mass="50411">MKRTFSLNIYGLIFSIMVLVAALTYILPAGQYNSVERDGRTYTVAGSYHRVEANPQGIGAVLTAPAKAFGDCADIIVFIFITGAVFTILERTGTVNAVILGTSYLFSRKEKLKKFFIPASMLLFSLGGAVFGMEEETLIFIPLFIPLALSLGYDTAVGVSIPFLGAWVGFGSAFMNPFTVGISHGIAQLPLYSGLSYRVLVWGICTALVTGFVTWYGERVRKNPTKSITYEADEERRKTLQLNTLEKPEFKRSHLLISVVFTLGMGVLVYGVAVFHWYIIEISGLFLGVGLLCALIGRLKLNQTTDAIIDGARSMVSVSVMLALARAIVVIASNGRILDTVLHAITQAIGQMHPLMAAIGMFWAHSFINFFVASGSGQAVLTMPVMIPLSDLIGVNPQLAILAYQFGEGWTNAVIPTAPVTMAAIGMAGIPWLKWAKWNLPLQLILIVLSMVLLIPPYLLNWK</sequence>
<dbReference type="InterPro" id="IPR051679">
    <property type="entry name" value="DASS-Related_Transporters"/>
</dbReference>
<feature type="transmembrane region" description="Helical" evidence="6">
    <location>
        <begin position="139"/>
        <end position="157"/>
    </location>
</feature>
<keyword evidence="5 6" id="KW-0472">Membrane</keyword>
<evidence type="ECO:0000256" key="3">
    <source>
        <dbReference type="ARBA" id="ARBA00022692"/>
    </source>
</evidence>
<feature type="transmembrane region" description="Helical" evidence="6">
    <location>
        <begin position="385"/>
        <end position="407"/>
    </location>
</feature>
<keyword evidence="2" id="KW-1003">Cell membrane</keyword>
<feature type="transmembrane region" description="Helical" evidence="6">
    <location>
        <begin position="413"/>
        <end position="433"/>
    </location>
</feature>
<evidence type="ECO:0000256" key="2">
    <source>
        <dbReference type="ARBA" id="ARBA00022475"/>
    </source>
</evidence>
<feature type="transmembrane region" description="Helical" evidence="6">
    <location>
        <begin position="164"/>
        <end position="187"/>
    </location>
</feature>
<feature type="transmembrane region" description="Helical" evidence="6">
    <location>
        <begin position="7"/>
        <end position="27"/>
    </location>
</feature>
<evidence type="ECO:0000256" key="1">
    <source>
        <dbReference type="ARBA" id="ARBA00004651"/>
    </source>
</evidence>
<feature type="transmembrane region" description="Helical" evidence="6">
    <location>
        <begin position="199"/>
        <end position="217"/>
    </location>
</feature>
<comment type="caution">
    <text evidence="7">The sequence shown here is derived from an EMBL/GenBank/DDBJ whole genome shotgun (WGS) entry which is preliminary data.</text>
</comment>
<evidence type="ECO:0000256" key="4">
    <source>
        <dbReference type="ARBA" id="ARBA00022989"/>
    </source>
</evidence>
<proteinExistence type="predicted"/>
<feature type="transmembrane region" description="Helical" evidence="6">
    <location>
        <begin position="352"/>
        <end position="373"/>
    </location>
</feature>
<reference evidence="7" key="1">
    <citation type="submission" date="2019-04" db="EMBL/GenBank/DDBJ databases">
        <title>Evolution of Biomass-Degrading Anaerobic Consortia Revealed by Metagenomics.</title>
        <authorList>
            <person name="Peng X."/>
        </authorList>
    </citation>
    <scope>NUCLEOTIDE SEQUENCE</scope>
    <source>
        <strain evidence="7">SIG66</strain>
    </source>
</reference>
<protein>
    <submittedName>
        <fullName evidence="7">Basic amino acid antiporter YfcC</fullName>
    </submittedName>
</protein>
<accession>A0A928DPG9</accession>
<comment type="subcellular location">
    <subcellularLocation>
        <location evidence="1">Cell membrane</location>
        <topology evidence="1">Multi-pass membrane protein</topology>
    </subcellularLocation>
</comment>
<evidence type="ECO:0000256" key="5">
    <source>
        <dbReference type="ARBA" id="ARBA00023136"/>
    </source>
</evidence>
<dbReference type="GO" id="GO:0005886">
    <property type="term" value="C:plasma membrane"/>
    <property type="evidence" value="ECO:0007669"/>
    <property type="project" value="UniProtKB-SubCell"/>
</dbReference>
<organism evidence="7 8">
    <name type="scientific">Candidatus Avelusimicrobium gallicola</name>
    <dbReference type="NCBI Taxonomy" id="2562704"/>
    <lineage>
        <taxon>Bacteria</taxon>
        <taxon>Pseudomonadati</taxon>
        <taxon>Elusimicrobiota</taxon>
        <taxon>Elusimicrobia</taxon>
        <taxon>Elusimicrobiales</taxon>
        <taxon>Elusimicrobiaceae</taxon>
        <taxon>Candidatus Avelusimicrobium</taxon>
    </lineage>
</organism>
<feature type="transmembrane region" description="Helical" evidence="6">
    <location>
        <begin position="255"/>
        <end position="273"/>
    </location>
</feature>
<dbReference type="InterPro" id="IPR018385">
    <property type="entry name" value="C4_dicarb_anaerob_car-like"/>
</dbReference>
<feature type="transmembrane region" description="Helical" evidence="6">
    <location>
        <begin position="115"/>
        <end position="133"/>
    </location>
</feature>
<feature type="transmembrane region" description="Helical" evidence="6">
    <location>
        <begin position="279"/>
        <end position="299"/>
    </location>
</feature>
<dbReference type="EMBL" id="SUVG01000006">
    <property type="protein sequence ID" value="MBE6421583.1"/>
    <property type="molecule type" value="Genomic_DNA"/>
</dbReference>
<dbReference type="PANTHER" id="PTHR43652:SF6">
    <property type="entry name" value="ARGININE REPRESSOR"/>
    <property type="match status" value="1"/>
</dbReference>
<dbReference type="PANTHER" id="PTHR43652">
    <property type="entry name" value="BASIC AMINO ACID ANTIPORTER YFCC-RELATED"/>
    <property type="match status" value="1"/>
</dbReference>